<dbReference type="Pfam" id="PF10988">
    <property type="entry name" value="DUF2807"/>
    <property type="match status" value="1"/>
</dbReference>
<dbReference type="Gene3D" id="2.160.20.120">
    <property type="match status" value="1"/>
</dbReference>
<dbReference type="EMBL" id="CP038810">
    <property type="protein sequence ID" value="QBZ98563.1"/>
    <property type="molecule type" value="Genomic_DNA"/>
</dbReference>
<dbReference type="AlphaFoldDB" id="A0A4P7PX17"/>
<feature type="region of interest" description="Disordered" evidence="1">
    <location>
        <begin position="219"/>
        <end position="247"/>
    </location>
</feature>
<reference evidence="4 5" key="1">
    <citation type="submission" date="2019-04" db="EMBL/GenBank/DDBJ databases">
        <title>Flavobacterium sp. GS03.</title>
        <authorList>
            <person name="Kim H."/>
        </authorList>
    </citation>
    <scope>NUCLEOTIDE SEQUENCE [LARGE SCALE GENOMIC DNA]</scope>
    <source>
        <strain evidence="4 5">GS03</strain>
    </source>
</reference>
<evidence type="ECO:0000313" key="4">
    <source>
        <dbReference type="EMBL" id="QBZ98563.1"/>
    </source>
</evidence>
<organism evidence="4 5">
    <name type="scientific">Flavobacterium sangjuense</name>
    <dbReference type="NCBI Taxonomy" id="2518177"/>
    <lineage>
        <taxon>Bacteria</taxon>
        <taxon>Pseudomonadati</taxon>
        <taxon>Bacteroidota</taxon>
        <taxon>Flavobacteriia</taxon>
        <taxon>Flavobacteriales</taxon>
        <taxon>Flavobacteriaceae</taxon>
        <taxon>Flavobacterium</taxon>
    </lineage>
</organism>
<dbReference type="OrthoDB" id="1422484at2"/>
<evidence type="ECO:0000256" key="1">
    <source>
        <dbReference type="SAM" id="MobiDB-lite"/>
    </source>
</evidence>
<feature type="domain" description="Putative auto-transporter adhesin head GIN" evidence="3">
    <location>
        <begin position="51"/>
        <end position="231"/>
    </location>
</feature>
<dbReference type="KEGG" id="fsn:GS03_02071"/>
<feature type="chain" id="PRO_5020891165" description="Putative auto-transporter adhesin head GIN domain-containing protein" evidence="2">
    <location>
        <begin position="19"/>
        <end position="247"/>
    </location>
</feature>
<accession>A0A4P7PX17</accession>
<evidence type="ECO:0000256" key="2">
    <source>
        <dbReference type="SAM" id="SignalP"/>
    </source>
</evidence>
<name>A0A4P7PX17_9FLAO</name>
<dbReference type="Proteomes" id="UP000296862">
    <property type="component" value="Chromosome"/>
</dbReference>
<dbReference type="InterPro" id="IPR021255">
    <property type="entry name" value="DUF2807"/>
</dbReference>
<dbReference type="RefSeq" id="WP_136152459.1">
    <property type="nucleotide sequence ID" value="NZ_CP038810.1"/>
</dbReference>
<proteinExistence type="predicted"/>
<sequence>MVKFVVFCTKVIATTIAAALFSSCHVRDIEFGSGIDGNGNVTTQKRSVEGNFTKVDVSRGLNVTLEQADTYFVEVEADDNLQEHITTKVENGTLYITSDENIDEATAKNIRVKLPSLTALETTSGSSVSTKNTFNGTDINVKTSSGSEADLSLEYDAIKCESTSGSTLDVKGKALKLTTHSSSGSEIDAKGLLVNDVVSESSSGSSTDVHPLVSLNAKASSGSSIDYDGSPKTVSKEESSGGSVSKQ</sequence>
<gene>
    <name evidence="4" type="ORF">GS03_02071</name>
</gene>
<evidence type="ECO:0000313" key="5">
    <source>
        <dbReference type="Proteomes" id="UP000296862"/>
    </source>
</evidence>
<keyword evidence="5" id="KW-1185">Reference proteome</keyword>
<keyword evidence="2" id="KW-0732">Signal</keyword>
<feature type="signal peptide" evidence="2">
    <location>
        <begin position="1"/>
        <end position="18"/>
    </location>
</feature>
<dbReference type="PROSITE" id="PS51257">
    <property type="entry name" value="PROKAR_LIPOPROTEIN"/>
    <property type="match status" value="1"/>
</dbReference>
<protein>
    <recommendedName>
        <fullName evidence="3">Putative auto-transporter adhesin head GIN domain-containing protein</fullName>
    </recommendedName>
</protein>
<evidence type="ECO:0000259" key="3">
    <source>
        <dbReference type="Pfam" id="PF10988"/>
    </source>
</evidence>